<evidence type="ECO:0000259" key="2">
    <source>
        <dbReference type="Pfam" id="PF03372"/>
    </source>
</evidence>
<dbReference type="PANTHER" id="PTHR14859:SF0">
    <property type="entry name" value="ENDONUCLEASE_EXONUCLEASE_PHOSPHATASE FAMILY PROTEIN, EXPRESSED"/>
    <property type="match status" value="1"/>
</dbReference>
<dbReference type="GO" id="GO:0016020">
    <property type="term" value="C:membrane"/>
    <property type="evidence" value="ECO:0007669"/>
    <property type="project" value="GOC"/>
</dbReference>
<feature type="region of interest" description="Disordered" evidence="1">
    <location>
        <begin position="92"/>
        <end position="120"/>
    </location>
</feature>
<accession>A0AAD6ER46</accession>
<reference evidence="3 4" key="1">
    <citation type="journal article" date="2022" name="Cell">
        <title>Repeat-based holocentromeres influence genome architecture and karyotype evolution.</title>
        <authorList>
            <person name="Hofstatter P.G."/>
            <person name="Thangavel G."/>
            <person name="Lux T."/>
            <person name="Neumann P."/>
            <person name="Vondrak T."/>
            <person name="Novak P."/>
            <person name="Zhang M."/>
            <person name="Costa L."/>
            <person name="Castellani M."/>
            <person name="Scott A."/>
            <person name="Toegelov H."/>
            <person name="Fuchs J."/>
            <person name="Mata-Sucre Y."/>
            <person name="Dias Y."/>
            <person name="Vanzela A.L.L."/>
            <person name="Huettel B."/>
            <person name="Almeida C.C.S."/>
            <person name="Simkova H."/>
            <person name="Souza G."/>
            <person name="Pedrosa-Harand A."/>
            <person name="Macas J."/>
            <person name="Mayer K.F.X."/>
            <person name="Houben A."/>
            <person name="Marques A."/>
        </authorList>
    </citation>
    <scope>NUCLEOTIDE SEQUENCE [LARGE SCALE GENOMIC DNA]</scope>
    <source>
        <strain evidence="3">RhyTen1mFocal</strain>
    </source>
</reference>
<protein>
    <recommendedName>
        <fullName evidence="2">Endonuclease/exonuclease/phosphatase domain-containing protein</fullName>
    </recommendedName>
</protein>
<dbReference type="Proteomes" id="UP001210211">
    <property type="component" value="Unassembled WGS sequence"/>
</dbReference>
<proteinExistence type="predicted"/>
<dbReference type="GO" id="GO:0006506">
    <property type="term" value="P:GPI anchor biosynthetic process"/>
    <property type="evidence" value="ECO:0007669"/>
    <property type="project" value="TreeGrafter"/>
</dbReference>
<keyword evidence="4" id="KW-1185">Reference proteome</keyword>
<feature type="compositionally biased region" description="Basic residues" evidence="1">
    <location>
        <begin position="1"/>
        <end position="10"/>
    </location>
</feature>
<feature type="domain" description="Endonuclease/exonuclease/phosphatase" evidence="2">
    <location>
        <begin position="232"/>
        <end position="461"/>
    </location>
</feature>
<evidence type="ECO:0000256" key="1">
    <source>
        <dbReference type="SAM" id="MobiDB-lite"/>
    </source>
</evidence>
<dbReference type="GO" id="GO:0005783">
    <property type="term" value="C:endoplasmic reticulum"/>
    <property type="evidence" value="ECO:0007669"/>
    <property type="project" value="TreeGrafter"/>
</dbReference>
<evidence type="ECO:0000313" key="4">
    <source>
        <dbReference type="Proteomes" id="UP001210211"/>
    </source>
</evidence>
<dbReference type="EMBL" id="JAMRDG010000001">
    <property type="protein sequence ID" value="KAJ3698097.1"/>
    <property type="molecule type" value="Genomic_DNA"/>
</dbReference>
<organism evidence="3 4">
    <name type="scientific">Rhynchospora tenuis</name>
    <dbReference type="NCBI Taxonomy" id="198213"/>
    <lineage>
        <taxon>Eukaryota</taxon>
        <taxon>Viridiplantae</taxon>
        <taxon>Streptophyta</taxon>
        <taxon>Embryophyta</taxon>
        <taxon>Tracheophyta</taxon>
        <taxon>Spermatophyta</taxon>
        <taxon>Magnoliopsida</taxon>
        <taxon>Liliopsida</taxon>
        <taxon>Poales</taxon>
        <taxon>Cyperaceae</taxon>
        <taxon>Cyperoideae</taxon>
        <taxon>Rhynchosporeae</taxon>
        <taxon>Rhynchospora</taxon>
    </lineage>
</organism>
<feature type="region of interest" description="Disordered" evidence="1">
    <location>
        <begin position="1"/>
        <end position="25"/>
    </location>
</feature>
<dbReference type="InterPro" id="IPR036691">
    <property type="entry name" value="Endo/exonu/phosph_ase_sf"/>
</dbReference>
<dbReference type="SUPFAM" id="SSF56219">
    <property type="entry name" value="DNase I-like"/>
    <property type="match status" value="1"/>
</dbReference>
<dbReference type="InterPro" id="IPR005135">
    <property type="entry name" value="Endo/exonuclease/phosphatase"/>
</dbReference>
<name>A0AAD6ER46_9POAL</name>
<sequence length="504" mass="56377">MSPKGRRKPGTKPTPTQEHTNGHVAKLKPIILLPFPDVAKFTPFPKLGKKFNSMLKFARKVLHGILHWSPYPRRRQPKFHVVINCKPKAAETAEPIPKSKLKSKPGSRARPDTNRTENSGPTIRIATFNAALFSMAPAVPNHRTVINSEQQAVDVWCKSINDHRQPKKSILKNQSFSKSSNKLRVSINLPENEISVEKERQFSGPLDSKGKGILGGSSRSNSMRINSMRCERSVLEVLKEVDADVIALQNVRCEEEKAMKPLSDLADGLGMRYVFADSWAPEYGNAVLSRWPIRRSKVQRICDDSDFRNVIKVTIDVPELGEVSILCTHLDHLDEKWRMKQINSILRSTDGPHILTGGLNTLDETDYSAERWADIVKYYEEIGKPTPKVEVMKYLKQQQYVDAKNFSGECEAVVVVAKGQDVQGTCKYGTRVDYILASPDSPYKFVPGSYGVVSSKGTSDHHIVKVDLTISKKEDTEAAHGQNQGTPRVVKIDHQASSKGIFKS</sequence>
<dbReference type="Gene3D" id="3.60.10.10">
    <property type="entry name" value="Endonuclease/exonuclease/phosphatase"/>
    <property type="match status" value="1"/>
</dbReference>
<evidence type="ECO:0000313" key="3">
    <source>
        <dbReference type="EMBL" id="KAJ3698097.1"/>
    </source>
</evidence>
<gene>
    <name evidence="3" type="ORF">LUZ61_001802</name>
</gene>
<dbReference type="FunFam" id="3.60.10.10:FF:000045">
    <property type="entry name" value="Endonuclease/exonuclease/phosphatase family protein"/>
    <property type="match status" value="1"/>
</dbReference>
<dbReference type="GO" id="GO:0003824">
    <property type="term" value="F:catalytic activity"/>
    <property type="evidence" value="ECO:0007669"/>
    <property type="project" value="InterPro"/>
</dbReference>
<dbReference type="InterPro" id="IPR051916">
    <property type="entry name" value="GPI-anchor_lipid_remodeler"/>
</dbReference>
<comment type="caution">
    <text evidence="3">The sequence shown here is derived from an EMBL/GenBank/DDBJ whole genome shotgun (WGS) entry which is preliminary data.</text>
</comment>
<dbReference type="PANTHER" id="PTHR14859">
    <property type="entry name" value="CALCOFLUOR WHITE HYPERSENSITIVE PROTEIN PRECURSOR"/>
    <property type="match status" value="1"/>
</dbReference>
<dbReference type="AlphaFoldDB" id="A0AAD6ER46"/>
<dbReference type="Pfam" id="PF03372">
    <property type="entry name" value="Exo_endo_phos"/>
    <property type="match status" value="1"/>
</dbReference>